<dbReference type="RefSeq" id="XP_022094143.1">
    <property type="nucleotide sequence ID" value="XM_022238451.1"/>
</dbReference>
<dbReference type="RefSeq" id="XP_022094146.1">
    <property type="nucleotide sequence ID" value="XM_022238454.1"/>
</dbReference>
<evidence type="ECO:0000313" key="3">
    <source>
        <dbReference type="RefSeq" id="XP_022094142.1"/>
    </source>
</evidence>
<evidence type="ECO:0000313" key="6">
    <source>
        <dbReference type="RefSeq" id="XP_022094145.1"/>
    </source>
</evidence>
<sequence>MDKTRDPAQVRDAILKVFRAMTRSPKGGPAIVVGRKTPTISKTGGVKTATETFHKYQLYDSDDVMISDGMCTPEKQIPKPKKDDLMPEKVAKPLDNETRKDYHWPRTSTVKTHQKEKRRKSRAERSRKARQKQQQVDPHERAEFRKHVKKAKEISSHSRIDKALQDPQPFSVITQSRVTRPVGIYNKGKKSDKVYRAAPIHVPDRVKEAVEKGLKEILSTSPTSSLPHAPSYDSLLADRGGTPACNTEKRCPALAIRSVTRSRCSIYANEDLVSDTGTEELPKDPPFVEIATDLMASLDVKMIFPDRDYCEEVQEDLLKIMKQHRVSEGGDCSKTSSYTSGIDVLLARRAEKYDTKSSQTHKLMNDTPPHEVSQTYVSESHHEMMSGPHPELHKGPHPGPHPEPHPGDAVYSLIHSLAEHGSQPELYQRPHPEPRPGLHPGPHPGHTVYSFSQESKSLDPRHLQPQMDGTRLHLPASSVEPVSYHTFVPEEHRSEKPLHTITDNGLEFLRRAEEISELRERTAEERLANEKLASGHAHDQHDLENNHARAYQHVENSSSDILDLITTSHQSLGAQPHLQDSVFRFNHSYSQDQAQRPRYDPAPSHHPDDCLYLTSRNCFQDDFDWVAKPDRLPTNKLFLPEDFRAHDYSRPGKEHLWQGWNSQLKRGRDSGDDSPIWYPTYISPHQKPRMESPSPPKQYPQRMY</sequence>
<feature type="region of interest" description="Disordered" evidence="1">
    <location>
        <begin position="424"/>
        <end position="463"/>
    </location>
</feature>
<feature type="compositionally biased region" description="Basic residues" evidence="1">
    <location>
        <begin position="112"/>
        <end position="131"/>
    </location>
</feature>
<evidence type="ECO:0000313" key="2">
    <source>
        <dbReference type="Proteomes" id="UP000694845"/>
    </source>
</evidence>
<feature type="compositionally biased region" description="Basic and acidic residues" evidence="1">
    <location>
        <begin position="137"/>
        <end position="164"/>
    </location>
</feature>
<keyword evidence="2" id="KW-1185">Reference proteome</keyword>
<feature type="compositionally biased region" description="Basic and acidic residues" evidence="1">
    <location>
        <begin position="76"/>
        <end position="104"/>
    </location>
</feature>
<evidence type="ECO:0000313" key="5">
    <source>
        <dbReference type="RefSeq" id="XP_022094144.1"/>
    </source>
</evidence>
<dbReference type="AlphaFoldDB" id="A0A8B7YNW3"/>
<gene>
    <name evidence="3 4 5 6 7" type="primary">LOC110981150</name>
</gene>
<protein>
    <submittedName>
        <fullName evidence="3 4">Uncharacterized protein LOC110981150 isoform X1</fullName>
    </submittedName>
</protein>
<feature type="region of interest" description="Disordered" evidence="1">
    <location>
        <begin position="67"/>
        <end position="172"/>
    </location>
</feature>
<feature type="region of interest" description="Disordered" evidence="1">
    <location>
        <begin position="356"/>
        <end position="409"/>
    </location>
</feature>
<proteinExistence type="predicted"/>
<evidence type="ECO:0000256" key="1">
    <source>
        <dbReference type="SAM" id="MobiDB-lite"/>
    </source>
</evidence>
<reference evidence="3 4" key="1">
    <citation type="submission" date="2025-04" db="UniProtKB">
        <authorList>
            <consortium name="RefSeq"/>
        </authorList>
    </citation>
    <scope>IDENTIFICATION</scope>
</reference>
<dbReference type="KEGG" id="aplc:110981150"/>
<dbReference type="RefSeq" id="XP_022094145.1">
    <property type="nucleotide sequence ID" value="XM_022238453.1"/>
</dbReference>
<name>A0A8B7YNW3_ACAPL</name>
<evidence type="ECO:0000313" key="7">
    <source>
        <dbReference type="RefSeq" id="XP_022094146.1"/>
    </source>
</evidence>
<accession>A0A8B7YNW3</accession>
<dbReference type="GeneID" id="110981150"/>
<feature type="region of interest" description="Disordered" evidence="1">
    <location>
        <begin position="665"/>
        <end position="704"/>
    </location>
</feature>
<dbReference type="OrthoDB" id="6135948at2759"/>
<feature type="compositionally biased region" description="Basic and acidic residues" evidence="1">
    <location>
        <begin position="379"/>
        <end position="406"/>
    </location>
</feature>
<dbReference type="RefSeq" id="XP_022094144.1">
    <property type="nucleotide sequence ID" value="XM_022238452.1"/>
</dbReference>
<organism evidence="2 6">
    <name type="scientific">Acanthaster planci</name>
    <name type="common">Crown-of-thorns starfish</name>
    <dbReference type="NCBI Taxonomy" id="133434"/>
    <lineage>
        <taxon>Eukaryota</taxon>
        <taxon>Metazoa</taxon>
        <taxon>Echinodermata</taxon>
        <taxon>Eleutherozoa</taxon>
        <taxon>Asterozoa</taxon>
        <taxon>Asteroidea</taxon>
        <taxon>Valvatacea</taxon>
        <taxon>Valvatida</taxon>
        <taxon>Acanthasteridae</taxon>
        <taxon>Acanthaster</taxon>
    </lineage>
</organism>
<evidence type="ECO:0000313" key="4">
    <source>
        <dbReference type="RefSeq" id="XP_022094143.1"/>
    </source>
</evidence>
<dbReference type="Proteomes" id="UP000694845">
    <property type="component" value="Unplaced"/>
</dbReference>
<dbReference type="RefSeq" id="XP_022094142.1">
    <property type="nucleotide sequence ID" value="XM_022238450.1"/>
</dbReference>